<accession>S6AJM8</accession>
<sequence length="214" mass="24545">MLGNHDLHLLAVAYGFVKPHRKDTIEQVLAAPDRAELCDWLRHQRLFYAEGDYALVHAGLLPQWSVKKAAALAHEVEQELRSKHYLDFFERMYGNEPRSWSKDLRGMARLRMITNAMTRLRFCTPEGVMEFDHKGPPEIFPAGHLPWYEAPNRKSADSTLIFGHWSALGLQVRSNLMALDTGCLWGGDLTAVRLEDRQIYQISCKALTSSTHWQ</sequence>
<dbReference type="Gene3D" id="3.60.21.10">
    <property type="match status" value="1"/>
</dbReference>
<keyword evidence="2" id="KW-1185">Reference proteome</keyword>
<proteinExistence type="predicted"/>
<dbReference type="eggNOG" id="COG0639">
    <property type="taxonomic scope" value="Bacteria"/>
</dbReference>
<name>S6AJM8_SULDS</name>
<dbReference type="EMBL" id="AP013066">
    <property type="protein sequence ID" value="BAN36571.1"/>
    <property type="molecule type" value="Genomic_DNA"/>
</dbReference>
<dbReference type="PANTHER" id="PTHR40942:SF4">
    <property type="entry name" value="CYTOCHROME C5"/>
    <property type="match status" value="1"/>
</dbReference>
<reference evidence="1 2" key="1">
    <citation type="journal article" date="2012" name="Appl. Environ. Microbiol.">
        <title>Draft genome sequence of a psychrotolerant sulfur-oxidizing bacterium, Sulfuricella denitrificans skB26, and proteomic insights into cold adaptation.</title>
        <authorList>
            <person name="Watanabe T."/>
            <person name="Kojima H."/>
            <person name="Fukui M."/>
        </authorList>
    </citation>
    <scope>NUCLEOTIDE SEQUENCE [LARGE SCALE GENOMIC DNA]</scope>
    <source>
        <strain evidence="2">skB26</strain>
    </source>
</reference>
<dbReference type="STRING" id="1163617.SCD_n02772"/>
<evidence type="ECO:0000313" key="2">
    <source>
        <dbReference type="Proteomes" id="UP000015559"/>
    </source>
</evidence>
<dbReference type="KEGG" id="sdr:SCD_n02772"/>
<dbReference type="InterPro" id="IPR029052">
    <property type="entry name" value="Metallo-depent_PP-like"/>
</dbReference>
<dbReference type="NCBIfam" id="NF001204">
    <property type="entry name" value="PRK00166.1"/>
    <property type="match status" value="1"/>
</dbReference>
<dbReference type="AlphaFoldDB" id="S6AJM8"/>
<dbReference type="Proteomes" id="UP000015559">
    <property type="component" value="Chromosome"/>
</dbReference>
<protein>
    <submittedName>
        <fullName evidence="1">Bis(5'-nucleosyl)-tetraphosphatase (Symmetrical)</fullName>
    </submittedName>
</protein>
<dbReference type="SUPFAM" id="SSF56300">
    <property type="entry name" value="Metallo-dependent phosphatases"/>
    <property type="match status" value="1"/>
</dbReference>
<organism evidence="1 2">
    <name type="scientific">Sulfuricella denitrificans (strain DSM 22764 / NBRC 105220 / skB26)</name>
    <dbReference type="NCBI Taxonomy" id="1163617"/>
    <lineage>
        <taxon>Bacteria</taxon>
        <taxon>Pseudomonadati</taxon>
        <taxon>Pseudomonadota</taxon>
        <taxon>Betaproteobacteria</taxon>
        <taxon>Nitrosomonadales</taxon>
        <taxon>Sulfuricellaceae</taxon>
        <taxon>Sulfuricella</taxon>
    </lineage>
</organism>
<evidence type="ECO:0000313" key="1">
    <source>
        <dbReference type="EMBL" id="BAN36571.1"/>
    </source>
</evidence>
<gene>
    <name evidence="1" type="ORF">SCD_n02772</name>
</gene>
<dbReference type="HOGENOM" id="CLU_056184_2_0_4"/>
<dbReference type="PANTHER" id="PTHR40942">
    <property type="match status" value="1"/>
</dbReference>